<sequence length="110" mass="13125">MKPHHSEGMARVPHILVEDEDLLSPKEQQEEQKWSEFFQKKKSETKIREVTSRDRRLKSAKKMRELNQRWRNLESRRLERCRTDLERLSSTLSSTRPSNDVTSADDDLCL</sequence>
<proteinExistence type="predicted"/>
<name>K1RIV0_MAGGI</name>
<dbReference type="HOGENOM" id="CLU_2308741_0_0_1"/>
<reference evidence="2" key="1">
    <citation type="journal article" date="2012" name="Nature">
        <title>The oyster genome reveals stress adaptation and complexity of shell formation.</title>
        <authorList>
            <person name="Zhang G."/>
            <person name="Fang X."/>
            <person name="Guo X."/>
            <person name="Li L."/>
            <person name="Luo R."/>
            <person name="Xu F."/>
            <person name="Yang P."/>
            <person name="Zhang L."/>
            <person name="Wang X."/>
            <person name="Qi H."/>
            <person name="Xiong Z."/>
            <person name="Que H."/>
            <person name="Xie Y."/>
            <person name="Holland P.W."/>
            <person name="Paps J."/>
            <person name="Zhu Y."/>
            <person name="Wu F."/>
            <person name="Chen Y."/>
            <person name="Wang J."/>
            <person name="Peng C."/>
            <person name="Meng J."/>
            <person name="Yang L."/>
            <person name="Liu J."/>
            <person name="Wen B."/>
            <person name="Zhang N."/>
            <person name="Huang Z."/>
            <person name="Zhu Q."/>
            <person name="Feng Y."/>
            <person name="Mount A."/>
            <person name="Hedgecock D."/>
            <person name="Xu Z."/>
            <person name="Liu Y."/>
            <person name="Domazet-Loso T."/>
            <person name="Du Y."/>
            <person name="Sun X."/>
            <person name="Zhang S."/>
            <person name="Liu B."/>
            <person name="Cheng P."/>
            <person name="Jiang X."/>
            <person name="Li J."/>
            <person name="Fan D."/>
            <person name="Wang W."/>
            <person name="Fu W."/>
            <person name="Wang T."/>
            <person name="Wang B."/>
            <person name="Zhang J."/>
            <person name="Peng Z."/>
            <person name="Li Y."/>
            <person name="Li N."/>
            <person name="Wang J."/>
            <person name="Chen M."/>
            <person name="He Y."/>
            <person name="Tan F."/>
            <person name="Song X."/>
            <person name="Zheng Q."/>
            <person name="Huang R."/>
            <person name="Yang H."/>
            <person name="Du X."/>
            <person name="Chen L."/>
            <person name="Yang M."/>
            <person name="Gaffney P.M."/>
            <person name="Wang S."/>
            <person name="Luo L."/>
            <person name="She Z."/>
            <person name="Ming Y."/>
            <person name="Huang W."/>
            <person name="Zhang S."/>
            <person name="Huang B."/>
            <person name="Zhang Y."/>
            <person name="Qu T."/>
            <person name="Ni P."/>
            <person name="Miao G."/>
            <person name="Wang J."/>
            <person name="Wang Q."/>
            <person name="Steinberg C.E."/>
            <person name="Wang H."/>
            <person name="Li N."/>
            <person name="Qian L."/>
            <person name="Zhang G."/>
            <person name="Li Y."/>
            <person name="Yang H."/>
            <person name="Liu X."/>
            <person name="Wang J."/>
            <person name="Yin Y."/>
            <person name="Wang J."/>
        </authorList>
    </citation>
    <scope>NUCLEOTIDE SEQUENCE [LARGE SCALE GENOMIC DNA]</scope>
    <source>
        <strain evidence="2">05x7-T-G4-1.051#20</strain>
    </source>
</reference>
<evidence type="ECO:0000313" key="2">
    <source>
        <dbReference type="EMBL" id="EKC34146.1"/>
    </source>
</evidence>
<dbReference type="EMBL" id="JH817313">
    <property type="protein sequence ID" value="EKC34146.1"/>
    <property type="molecule type" value="Genomic_DNA"/>
</dbReference>
<dbReference type="AlphaFoldDB" id="K1RIV0"/>
<gene>
    <name evidence="2" type="ORF">CGI_10004148</name>
</gene>
<organism evidence="2">
    <name type="scientific">Magallana gigas</name>
    <name type="common">Pacific oyster</name>
    <name type="synonym">Crassostrea gigas</name>
    <dbReference type="NCBI Taxonomy" id="29159"/>
    <lineage>
        <taxon>Eukaryota</taxon>
        <taxon>Metazoa</taxon>
        <taxon>Spiralia</taxon>
        <taxon>Lophotrochozoa</taxon>
        <taxon>Mollusca</taxon>
        <taxon>Bivalvia</taxon>
        <taxon>Autobranchia</taxon>
        <taxon>Pteriomorphia</taxon>
        <taxon>Ostreida</taxon>
        <taxon>Ostreoidea</taxon>
        <taxon>Ostreidae</taxon>
        <taxon>Magallana</taxon>
    </lineage>
</organism>
<feature type="compositionally biased region" description="Low complexity" evidence="1">
    <location>
        <begin position="89"/>
        <end position="98"/>
    </location>
</feature>
<protein>
    <submittedName>
        <fullName evidence="2">Uncharacterized protein</fullName>
    </submittedName>
</protein>
<evidence type="ECO:0000256" key="1">
    <source>
        <dbReference type="SAM" id="MobiDB-lite"/>
    </source>
</evidence>
<dbReference type="InParanoid" id="K1RIV0"/>
<accession>K1RIV0</accession>
<feature type="region of interest" description="Disordered" evidence="1">
    <location>
        <begin position="89"/>
        <end position="110"/>
    </location>
</feature>